<evidence type="ECO:0000313" key="3">
    <source>
        <dbReference type="Proteomes" id="UP000324831"/>
    </source>
</evidence>
<feature type="transmembrane region" description="Helical" evidence="1">
    <location>
        <begin position="24"/>
        <end position="49"/>
    </location>
</feature>
<feature type="transmembrane region" description="Helical" evidence="1">
    <location>
        <begin position="118"/>
        <end position="141"/>
    </location>
</feature>
<comment type="caution">
    <text evidence="2">The sequence shown here is derived from an EMBL/GenBank/DDBJ whole genome shotgun (WGS) entry which is preliminary data.</text>
</comment>
<gene>
    <name evidence="2" type="ORF">MHSWG343_10730</name>
</gene>
<protein>
    <submittedName>
        <fullName evidence="2">Uncharacterized protein</fullName>
    </submittedName>
</protein>
<keyword evidence="1" id="KW-0812">Transmembrane</keyword>
<proteinExistence type="predicted"/>
<evidence type="ECO:0000256" key="1">
    <source>
        <dbReference type="SAM" id="Phobius"/>
    </source>
</evidence>
<keyword evidence="1" id="KW-0472">Membrane</keyword>
<accession>A0A478FVB6</accession>
<name>A0A478FVB6_9MOLU</name>
<evidence type="ECO:0000313" key="2">
    <source>
        <dbReference type="EMBL" id="GCE64065.1"/>
    </source>
</evidence>
<reference evidence="2 3" key="1">
    <citation type="submission" date="2019-01" db="EMBL/GenBank/DDBJ databases">
        <title>Draft genome sequences of Candidatus Mycoplasma haemohominis SWG34-3 identified from a patient with pyrexia, anemia and liver dysfunction.</title>
        <authorList>
            <person name="Sekizuka T."/>
            <person name="Hattori N."/>
            <person name="Katano H."/>
            <person name="Takuma T."/>
            <person name="Ito T."/>
            <person name="Arai N."/>
            <person name="Yanai R."/>
            <person name="Ishii S."/>
            <person name="Miura Y."/>
            <person name="Tokunaga T."/>
            <person name="Watanabe H."/>
            <person name="Nomura N."/>
            <person name="Eguchi J."/>
            <person name="Arai T."/>
            <person name="Hasegawa H."/>
            <person name="Nakamaki T."/>
            <person name="Wakita T."/>
            <person name="Niki Y."/>
            <person name="Kuroda M."/>
        </authorList>
    </citation>
    <scope>NUCLEOTIDE SEQUENCE [LARGE SCALE GENOMIC DNA]</scope>
    <source>
        <strain evidence="2">SWG34-3</strain>
    </source>
</reference>
<keyword evidence="1" id="KW-1133">Transmembrane helix</keyword>
<sequence length="163" mass="18379">MNSSYSNFTDFSFLKSKAESIKKIWIGEFAISIFLSVLLLTIIACVGLFDVLSGAVIALVVFILLMSLVSIVLWIIDVIKCLGFVSSLDSFALSNKAHLDRSVIYLAQETGGKIKIILIFYLIGFFFPPCLIVSFIFKFIFWNSFRQLTWSVEGTEIEVKVEH</sequence>
<dbReference type="AlphaFoldDB" id="A0A478FVB6"/>
<feature type="transmembrane region" description="Helical" evidence="1">
    <location>
        <begin position="55"/>
        <end position="76"/>
    </location>
</feature>
<dbReference type="EMBL" id="BIMN01000011">
    <property type="protein sequence ID" value="GCE64065.1"/>
    <property type="molecule type" value="Genomic_DNA"/>
</dbReference>
<dbReference type="Proteomes" id="UP000324831">
    <property type="component" value="Unassembled WGS sequence"/>
</dbReference>
<organism evidence="2 3">
    <name type="scientific">Candidatus Mycoplasma haematohominis</name>
    <dbReference type="NCBI Taxonomy" id="1494318"/>
    <lineage>
        <taxon>Bacteria</taxon>
        <taxon>Bacillati</taxon>
        <taxon>Mycoplasmatota</taxon>
        <taxon>Mollicutes</taxon>
        <taxon>Mycoplasmataceae</taxon>
        <taxon>Mycoplasma</taxon>
    </lineage>
</organism>